<feature type="coiled-coil region" evidence="1">
    <location>
        <begin position="61"/>
        <end position="88"/>
    </location>
</feature>
<reference evidence="3" key="1">
    <citation type="submission" date="2016-10" db="EMBL/GenBank/DDBJ databases">
        <authorList>
            <person name="Benchimol M."/>
            <person name="Almeida L.G."/>
            <person name="Vasconcelos A.T."/>
            <person name="Perreira-Neves A."/>
            <person name="Rosa I.A."/>
            <person name="Tasca T."/>
            <person name="Bogo M.R."/>
            <person name="de Souza W."/>
        </authorList>
    </citation>
    <scope>NUCLEOTIDE SEQUENCE [LARGE SCALE GENOMIC DNA]</scope>
    <source>
        <strain evidence="3">K</strain>
    </source>
</reference>
<accession>A0A1J4JUH6</accession>
<feature type="compositionally biased region" description="Basic residues" evidence="2">
    <location>
        <begin position="29"/>
        <end position="45"/>
    </location>
</feature>
<name>A0A1J4JUH6_9EUKA</name>
<protein>
    <submittedName>
        <fullName evidence="3">Uncharacterized protein</fullName>
    </submittedName>
</protein>
<proteinExistence type="predicted"/>
<dbReference type="VEuPathDB" id="TrichDB:TRFO_30554"/>
<keyword evidence="4" id="KW-1185">Reference proteome</keyword>
<dbReference type="AlphaFoldDB" id="A0A1J4JUH6"/>
<organism evidence="3 4">
    <name type="scientific">Tritrichomonas foetus</name>
    <dbReference type="NCBI Taxonomy" id="1144522"/>
    <lineage>
        <taxon>Eukaryota</taxon>
        <taxon>Metamonada</taxon>
        <taxon>Parabasalia</taxon>
        <taxon>Tritrichomonadida</taxon>
        <taxon>Tritrichomonadidae</taxon>
        <taxon>Tritrichomonas</taxon>
    </lineage>
</organism>
<feature type="region of interest" description="Disordered" evidence="2">
    <location>
        <begin position="24"/>
        <end position="45"/>
    </location>
</feature>
<dbReference type="Proteomes" id="UP000179807">
    <property type="component" value="Unassembled WGS sequence"/>
</dbReference>
<gene>
    <name evidence="3" type="ORF">TRFO_30554</name>
</gene>
<dbReference type="GeneID" id="94842126"/>
<evidence type="ECO:0000256" key="2">
    <source>
        <dbReference type="SAM" id="MobiDB-lite"/>
    </source>
</evidence>
<evidence type="ECO:0000256" key="1">
    <source>
        <dbReference type="SAM" id="Coils"/>
    </source>
</evidence>
<dbReference type="EMBL" id="MLAK01000870">
    <property type="protein sequence ID" value="OHT02362.1"/>
    <property type="molecule type" value="Genomic_DNA"/>
</dbReference>
<evidence type="ECO:0000313" key="4">
    <source>
        <dbReference type="Proteomes" id="UP000179807"/>
    </source>
</evidence>
<sequence>MSKTSLSTPRYRFNPHGSFRATKTVQVKSVKKGSKTPKSARKTLTRRHFGDSSSFNSSFNYVDADEEAEDIEYEFNQLKHEIAALQCEVKPLRQTYLRLQNDILMHHRALTALDEEIFTDSDALNAAVTAGDFSSAIVQFQNESDSLSHQLNTVKQLFSQNSLRILRQEVEDGENFCASLTSSVYDTDREIHKNVTQYETYKLSRMYEDVQMQKEKIYNLTAQLDEAMQLHAKLKSEHHLLSDTTHESSSFLDEATTITKLNRKLSAQRRKHFEQCELLITLRNKQLKEIESVGNAMHMKQHSSASLTTLSQLQSLGGSENF</sequence>
<keyword evidence="1" id="KW-0175">Coiled coil</keyword>
<evidence type="ECO:0000313" key="3">
    <source>
        <dbReference type="EMBL" id="OHT02362.1"/>
    </source>
</evidence>
<comment type="caution">
    <text evidence="3">The sequence shown here is derived from an EMBL/GenBank/DDBJ whole genome shotgun (WGS) entry which is preliminary data.</text>
</comment>
<dbReference type="RefSeq" id="XP_068355498.1">
    <property type="nucleotide sequence ID" value="XM_068507422.1"/>
</dbReference>